<protein>
    <submittedName>
        <fullName evidence="1">Uncharacterized protein</fullName>
    </submittedName>
</protein>
<name>A0ABX0R406_9GAMM</name>
<reference evidence="1 2" key="1">
    <citation type="journal article" date="2019" name="bioRxiv">
        <title>Bacteria contribute to plant secondary compound degradation in a generalist herbivore system.</title>
        <authorList>
            <person name="Francoeur C.B."/>
            <person name="Khadempour L."/>
            <person name="Moreira-Soto R.D."/>
            <person name="Gotting K."/>
            <person name="Book A.J."/>
            <person name="Pinto-Tomas A.A."/>
            <person name="Keefover-Ring K."/>
            <person name="Currie C.R."/>
        </authorList>
    </citation>
    <scope>NUCLEOTIDE SEQUENCE [LARGE SCALE GENOMIC DNA]</scope>
    <source>
        <strain evidence="1">Acro-835</strain>
    </source>
</reference>
<dbReference type="Proteomes" id="UP001515683">
    <property type="component" value="Unassembled WGS sequence"/>
</dbReference>
<sequence>MMLSSCIHVMPEGFFGIDGGEVFLLAEAFETLIREFTAAGAEGALAEALARLHYMYEDL</sequence>
<gene>
    <name evidence="1" type="ORF">F3J40_00695</name>
</gene>
<evidence type="ECO:0000313" key="1">
    <source>
        <dbReference type="EMBL" id="NIF20137.1"/>
    </source>
</evidence>
<keyword evidence="2" id="KW-1185">Reference proteome</keyword>
<proteinExistence type="predicted"/>
<comment type="caution">
    <text evidence="1">The sequence shown here is derived from an EMBL/GenBank/DDBJ whole genome shotgun (WGS) entry which is preliminary data.</text>
</comment>
<accession>A0ABX0R406</accession>
<dbReference type="EMBL" id="VWXF01000001">
    <property type="protein sequence ID" value="NIF20137.1"/>
    <property type="molecule type" value="Genomic_DNA"/>
</dbReference>
<dbReference type="RefSeq" id="WP_167011967.1">
    <property type="nucleotide sequence ID" value="NZ_VWXF01000001.1"/>
</dbReference>
<evidence type="ECO:0000313" key="2">
    <source>
        <dbReference type="Proteomes" id="UP001515683"/>
    </source>
</evidence>
<organism evidence="1 2">
    <name type="scientific">Candidatus Pantoea multigeneris</name>
    <dbReference type="NCBI Taxonomy" id="2608357"/>
    <lineage>
        <taxon>Bacteria</taxon>
        <taxon>Pseudomonadati</taxon>
        <taxon>Pseudomonadota</taxon>
        <taxon>Gammaproteobacteria</taxon>
        <taxon>Enterobacterales</taxon>
        <taxon>Erwiniaceae</taxon>
        <taxon>Pantoea</taxon>
    </lineage>
</organism>